<gene>
    <name evidence="20" type="ORF">CCAL9337_03000</name>
</gene>
<dbReference type="EMBL" id="LIWG01000002">
    <property type="protein sequence ID" value="MBE3607700.1"/>
    <property type="molecule type" value="Genomic_DNA"/>
</dbReference>
<evidence type="ECO:0000256" key="7">
    <source>
        <dbReference type="ARBA" id="ARBA00022670"/>
    </source>
</evidence>
<name>A0AAW3ZRT9_9BACT</name>
<dbReference type="PANTHER" id="PTHR32282">
    <property type="entry name" value="BINDING PROTEIN TRANSPEPTIDASE, PUTATIVE-RELATED"/>
    <property type="match status" value="1"/>
</dbReference>
<evidence type="ECO:0000259" key="18">
    <source>
        <dbReference type="Pfam" id="PF00905"/>
    </source>
</evidence>
<evidence type="ECO:0000256" key="6">
    <source>
        <dbReference type="ARBA" id="ARBA00022645"/>
    </source>
</evidence>
<proteinExistence type="inferred from homology"/>
<dbReference type="NCBIfam" id="TIGR02074">
    <property type="entry name" value="PBP_1a_fam"/>
    <property type="match status" value="1"/>
</dbReference>
<feature type="domain" description="Glycosyl transferase family 51" evidence="19">
    <location>
        <begin position="49"/>
        <end position="223"/>
    </location>
</feature>
<dbReference type="GO" id="GO:0005886">
    <property type="term" value="C:plasma membrane"/>
    <property type="evidence" value="ECO:0007669"/>
    <property type="project" value="UniProtKB-SubCell"/>
</dbReference>
<keyword evidence="14" id="KW-0511">Multifunctional enzyme</keyword>
<evidence type="ECO:0000313" key="21">
    <source>
        <dbReference type="Proteomes" id="UP000650616"/>
    </source>
</evidence>
<dbReference type="InterPro" id="IPR012338">
    <property type="entry name" value="Beta-lactam/transpept-like"/>
</dbReference>
<evidence type="ECO:0000256" key="12">
    <source>
        <dbReference type="ARBA" id="ARBA00022984"/>
    </source>
</evidence>
<evidence type="ECO:0000256" key="16">
    <source>
        <dbReference type="ARBA" id="ARBA00034000"/>
    </source>
</evidence>
<dbReference type="GO" id="GO:0006508">
    <property type="term" value="P:proteolysis"/>
    <property type="evidence" value="ECO:0007669"/>
    <property type="project" value="UniProtKB-KW"/>
</dbReference>
<evidence type="ECO:0000256" key="8">
    <source>
        <dbReference type="ARBA" id="ARBA00022676"/>
    </source>
</evidence>
<sequence length="642" mass="72082">MKYILWIFFAGALALGGGFVYIYSQVRFDAYSIIDYKPKLTTQIFDRNNELIANIFEENRVYVKYEEIPSRVVEALVAIEDTSYFEHGGINYEAIVRAVIKDIKAGRFVEGASTLTQQLVKNLALSSEKKITRKIKEIVLAIKLETELDKEQIIERYLNHVYFGHGYYGIKTAADGYFRKDLKELSIKEIAMLVGLPKAPSSYDPTKHLDLSLGRANRVLERMYTIGWLNEEEYRKGILEEPAVFDDTLSKNKAPYVVDEIIKEVSKRVDDIRTGGYKIYSTVDLNVQKMANEALIYGYNEILKRDKKANANILNGAIVVTQPQTGHILALVGGVDYSKSSYNRATQSARQPGSSFKPFIYQIALDEGYSVVSQLADIARSFDMGNGKEWTPKNYSGGFQGYISLKSALTQSRNLATINLLNDLGLSSVRAKLSNIGFQNIPENLSIALGSFGISPVNFAKFYSMFPNEGEIVEPILIKYVENSFGAVVNYEAKKEQVLKPEQAFLMIDLLKNVVNNGTGRNAKINGIQVAGKTGTTNNNIDAWFCGFTPDVQAIIWYGNDDNSPMKKIEGGGRTAAPVFKKFMETYIKQYPTVRRVFEQPEGVYKGIYNGVDELYTNDSPLPEIIPANEIIQEQENNGLMF</sequence>
<dbReference type="SUPFAM" id="SSF53955">
    <property type="entry name" value="Lysozyme-like"/>
    <property type="match status" value="1"/>
</dbReference>
<comment type="similarity">
    <text evidence="4">In the N-terminal section; belongs to the glycosyltransferase 51 family.</text>
</comment>
<evidence type="ECO:0000256" key="14">
    <source>
        <dbReference type="ARBA" id="ARBA00023268"/>
    </source>
</evidence>
<comment type="subcellular location">
    <subcellularLocation>
        <location evidence="1">Cell membrane</location>
    </subcellularLocation>
</comment>
<evidence type="ECO:0000256" key="2">
    <source>
        <dbReference type="ARBA" id="ARBA00004752"/>
    </source>
</evidence>
<evidence type="ECO:0000256" key="17">
    <source>
        <dbReference type="ARBA" id="ARBA00049902"/>
    </source>
</evidence>
<evidence type="ECO:0000256" key="4">
    <source>
        <dbReference type="ARBA" id="ARBA00007739"/>
    </source>
</evidence>
<evidence type="ECO:0000256" key="15">
    <source>
        <dbReference type="ARBA" id="ARBA00023316"/>
    </source>
</evidence>
<evidence type="ECO:0000259" key="19">
    <source>
        <dbReference type="Pfam" id="PF00912"/>
    </source>
</evidence>
<comment type="catalytic activity">
    <reaction evidence="16">
        <text>Preferential cleavage: (Ac)2-L-Lys-D-Ala-|-D-Ala. Also transpeptidation of peptidyl-alanyl moieties that are N-acyl substituents of D-alanine.</text>
        <dbReference type="EC" id="3.4.16.4"/>
    </reaction>
</comment>
<comment type="caution">
    <text evidence="20">The sequence shown here is derived from an EMBL/GenBank/DDBJ whole genome shotgun (WGS) entry which is preliminary data.</text>
</comment>
<dbReference type="InterPro" id="IPR023346">
    <property type="entry name" value="Lysozyme-like_dom_sf"/>
</dbReference>
<keyword evidence="11" id="KW-0133">Cell shape</keyword>
<dbReference type="Gene3D" id="1.10.3810.10">
    <property type="entry name" value="Biosynthetic peptidoglycan transglycosylase-like"/>
    <property type="match status" value="1"/>
</dbReference>
<evidence type="ECO:0000256" key="13">
    <source>
        <dbReference type="ARBA" id="ARBA00023136"/>
    </source>
</evidence>
<dbReference type="AlphaFoldDB" id="A0AAW3ZRT9"/>
<keyword evidence="9" id="KW-0808">Transferase</keyword>
<keyword evidence="13" id="KW-0472">Membrane</keyword>
<dbReference type="InterPro" id="IPR036950">
    <property type="entry name" value="PBP_transglycosylase"/>
</dbReference>
<evidence type="ECO:0000256" key="9">
    <source>
        <dbReference type="ARBA" id="ARBA00022679"/>
    </source>
</evidence>
<comment type="pathway">
    <text evidence="2">Cell wall biogenesis; peptidoglycan biosynthesis.</text>
</comment>
<evidence type="ECO:0000256" key="1">
    <source>
        <dbReference type="ARBA" id="ARBA00004236"/>
    </source>
</evidence>
<dbReference type="GO" id="GO:0071555">
    <property type="term" value="P:cell wall organization"/>
    <property type="evidence" value="ECO:0007669"/>
    <property type="project" value="UniProtKB-KW"/>
</dbReference>
<keyword evidence="7" id="KW-0645">Protease</keyword>
<evidence type="ECO:0000313" key="20">
    <source>
        <dbReference type="EMBL" id="MBE3607700.1"/>
    </source>
</evidence>
<evidence type="ECO:0000256" key="11">
    <source>
        <dbReference type="ARBA" id="ARBA00022960"/>
    </source>
</evidence>
<evidence type="ECO:0000256" key="5">
    <source>
        <dbReference type="ARBA" id="ARBA00022475"/>
    </source>
</evidence>
<dbReference type="GO" id="GO:0009252">
    <property type="term" value="P:peptidoglycan biosynthetic process"/>
    <property type="evidence" value="ECO:0007669"/>
    <property type="project" value="UniProtKB-KW"/>
</dbReference>
<reference evidence="20 21" key="1">
    <citation type="submission" date="2015-08" db="EMBL/GenBank/DDBJ databases">
        <title>Comparative genomics of the Campylobacter concisus group.</title>
        <authorList>
            <person name="Yee E."/>
            <person name="Chapman M.H."/>
            <person name="Huynh S."/>
            <person name="Bono J.L."/>
            <person name="On S.L."/>
            <person name="St Leger J."/>
            <person name="Foster G."/>
            <person name="Parker C.T."/>
            <person name="Miller W.G."/>
        </authorList>
    </citation>
    <scope>NUCLEOTIDE SEQUENCE [LARGE SCALE GENOMIC DNA]</scope>
    <source>
        <strain evidence="20 21">RM9337</strain>
    </source>
</reference>
<dbReference type="Pfam" id="PF00905">
    <property type="entry name" value="Transpeptidase"/>
    <property type="match status" value="1"/>
</dbReference>
<dbReference type="FunFam" id="1.10.3810.10:FF:000001">
    <property type="entry name" value="Penicillin-binding protein 1A"/>
    <property type="match status" value="1"/>
</dbReference>
<organism evidence="20 21">
    <name type="scientific">Campylobacter californiensis</name>
    <dbReference type="NCBI Taxonomy" id="1032243"/>
    <lineage>
        <taxon>Bacteria</taxon>
        <taxon>Pseudomonadati</taxon>
        <taxon>Campylobacterota</taxon>
        <taxon>Epsilonproteobacteria</taxon>
        <taxon>Campylobacterales</taxon>
        <taxon>Campylobacteraceae</taxon>
        <taxon>Campylobacter</taxon>
    </lineage>
</organism>
<dbReference type="GO" id="GO:0030288">
    <property type="term" value="C:outer membrane-bounded periplasmic space"/>
    <property type="evidence" value="ECO:0007669"/>
    <property type="project" value="TreeGrafter"/>
</dbReference>
<dbReference type="InterPro" id="IPR001460">
    <property type="entry name" value="PCN-bd_Tpept"/>
</dbReference>
<evidence type="ECO:0000256" key="10">
    <source>
        <dbReference type="ARBA" id="ARBA00022801"/>
    </source>
</evidence>
<dbReference type="InterPro" id="IPR050396">
    <property type="entry name" value="Glycosyltr_51/Transpeptidase"/>
</dbReference>
<dbReference type="InterPro" id="IPR001264">
    <property type="entry name" value="Glyco_trans_51"/>
</dbReference>
<dbReference type="Pfam" id="PF00912">
    <property type="entry name" value="Transgly"/>
    <property type="match status" value="1"/>
</dbReference>
<keyword evidence="10" id="KW-0378">Hydrolase</keyword>
<keyword evidence="5" id="KW-1003">Cell membrane</keyword>
<keyword evidence="6" id="KW-0121">Carboxypeptidase</keyword>
<dbReference type="GO" id="GO:0008658">
    <property type="term" value="F:penicillin binding"/>
    <property type="evidence" value="ECO:0007669"/>
    <property type="project" value="InterPro"/>
</dbReference>
<protein>
    <submittedName>
        <fullName evidence="20">PBP1A family penicillin-binding protein</fullName>
    </submittedName>
</protein>
<dbReference type="GO" id="GO:0009002">
    <property type="term" value="F:serine-type D-Ala-D-Ala carboxypeptidase activity"/>
    <property type="evidence" value="ECO:0007669"/>
    <property type="project" value="UniProtKB-EC"/>
</dbReference>
<keyword evidence="12" id="KW-0573">Peptidoglycan synthesis</keyword>
<dbReference type="SUPFAM" id="SSF56601">
    <property type="entry name" value="beta-lactamase/transpeptidase-like"/>
    <property type="match status" value="1"/>
</dbReference>
<keyword evidence="8" id="KW-0328">Glycosyltransferase</keyword>
<evidence type="ECO:0000256" key="3">
    <source>
        <dbReference type="ARBA" id="ARBA00007090"/>
    </source>
</evidence>
<dbReference type="Gene3D" id="3.40.710.10">
    <property type="entry name" value="DD-peptidase/beta-lactamase superfamily"/>
    <property type="match status" value="1"/>
</dbReference>
<comment type="catalytic activity">
    <reaction evidence="17">
        <text>[GlcNAc-(1-&gt;4)-Mur2Ac(oyl-L-Ala-gamma-D-Glu-L-Lys-D-Ala-D-Ala)](n)-di-trans,octa-cis-undecaprenyl diphosphate + beta-D-GlcNAc-(1-&gt;4)-Mur2Ac(oyl-L-Ala-gamma-D-Glu-L-Lys-D-Ala-D-Ala)-di-trans,octa-cis-undecaprenyl diphosphate = [GlcNAc-(1-&gt;4)-Mur2Ac(oyl-L-Ala-gamma-D-Glu-L-Lys-D-Ala-D-Ala)](n+1)-di-trans,octa-cis-undecaprenyl diphosphate + di-trans,octa-cis-undecaprenyl diphosphate + H(+)</text>
        <dbReference type="Rhea" id="RHEA:23708"/>
        <dbReference type="Rhea" id="RHEA-COMP:9602"/>
        <dbReference type="Rhea" id="RHEA-COMP:9603"/>
        <dbReference type="ChEBI" id="CHEBI:15378"/>
        <dbReference type="ChEBI" id="CHEBI:58405"/>
        <dbReference type="ChEBI" id="CHEBI:60033"/>
        <dbReference type="ChEBI" id="CHEBI:78435"/>
        <dbReference type="EC" id="2.4.99.28"/>
    </reaction>
</comment>
<dbReference type="PANTHER" id="PTHR32282:SF11">
    <property type="entry name" value="PENICILLIN-BINDING PROTEIN 1B"/>
    <property type="match status" value="1"/>
</dbReference>
<comment type="similarity">
    <text evidence="3">In the C-terminal section; belongs to the transpeptidase family.</text>
</comment>
<dbReference type="Proteomes" id="UP000650616">
    <property type="component" value="Unassembled WGS sequence"/>
</dbReference>
<keyword evidence="15" id="KW-0961">Cell wall biogenesis/degradation</keyword>
<dbReference type="GO" id="GO:0008955">
    <property type="term" value="F:peptidoglycan glycosyltransferase activity"/>
    <property type="evidence" value="ECO:0007669"/>
    <property type="project" value="UniProtKB-EC"/>
</dbReference>
<accession>A0AAW3ZRT9</accession>
<dbReference type="RefSeq" id="WP_170015687.1">
    <property type="nucleotide sequence ID" value="NZ_CP012545.1"/>
</dbReference>
<feature type="domain" description="Penicillin-binding protein transpeptidase" evidence="18">
    <location>
        <begin position="316"/>
        <end position="585"/>
    </location>
</feature>
<dbReference type="GO" id="GO:0008360">
    <property type="term" value="P:regulation of cell shape"/>
    <property type="evidence" value="ECO:0007669"/>
    <property type="project" value="UniProtKB-KW"/>
</dbReference>
<keyword evidence="21" id="KW-1185">Reference proteome</keyword>